<dbReference type="Proteomes" id="UP000002899">
    <property type="component" value="Chromosome IV"/>
</dbReference>
<dbReference type="AlphaFoldDB" id="I7J8N1"/>
<protein>
    <submittedName>
        <fullName evidence="1">Uncharacterized protein</fullName>
    </submittedName>
</protein>
<reference evidence="1 2" key="1">
    <citation type="journal article" date="2012" name="Nucleic Acids Res.">
        <title>Sequencing of the smallest Apicomplexan genome from the human pathogen Babesia microti.</title>
        <authorList>
            <person name="Cornillot E."/>
            <person name="Hadj-Kaddour K."/>
            <person name="Dassouli A."/>
            <person name="Noel B."/>
            <person name="Ranwez V."/>
            <person name="Vacherie B."/>
            <person name="Augagneur Y."/>
            <person name="Bres V."/>
            <person name="Duclos A."/>
            <person name="Randazzo S."/>
            <person name="Carcy B."/>
            <person name="Debierre-Grockiego F."/>
            <person name="Delbecq S."/>
            <person name="Moubri-Menage K."/>
            <person name="Shams-Eldin H."/>
            <person name="Usmani-Brown S."/>
            <person name="Bringaud F."/>
            <person name="Wincker P."/>
            <person name="Vivares C.P."/>
            <person name="Schwarz R.T."/>
            <person name="Schetters T.P."/>
            <person name="Krause P.J."/>
            <person name="Gorenflot A."/>
            <person name="Berry V."/>
            <person name="Barbe V."/>
            <person name="Ben Mamoun C."/>
        </authorList>
    </citation>
    <scope>NUCLEOTIDE SEQUENCE [LARGE SCALE GENOMIC DNA]</scope>
    <source>
        <strain evidence="1 2">RI</strain>
    </source>
</reference>
<dbReference type="EMBL" id="LN871599">
    <property type="protein sequence ID" value="CCF75493.1"/>
    <property type="molecule type" value="Genomic_DNA"/>
</dbReference>
<dbReference type="RefSeq" id="XP_012649901.1">
    <property type="nucleotide sequence ID" value="XM_012794447.1"/>
</dbReference>
<proteinExistence type="predicted"/>
<organism evidence="1 2">
    <name type="scientific">Babesia microti (strain RI)</name>
    <dbReference type="NCBI Taxonomy" id="1133968"/>
    <lineage>
        <taxon>Eukaryota</taxon>
        <taxon>Sar</taxon>
        <taxon>Alveolata</taxon>
        <taxon>Apicomplexa</taxon>
        <taxon>Aconoidasida</taxon>
        <taxon>Piroplasmida</taxon>
        <taxon>Babesiidae</taxon>
        <taxon>Babesia</taxon>
    </lineage>
</organism>
<evidence type="ECO:0000313" key="2">
    <source>
        <dbReference type="Proteomes" id="UP000002899"/>
    </source>
</evidence>
<dbReference type="GeneID" id="24425941"/>
<reference evidence="1 2" key="2">
    <citation type="journal article" date="2013" name="PLoS ONE">
        <title>Whole genome mapping and re-organization of the nuclear and mitochondrial genomes of Babesia microti isolates.</title>
        <authorList>
            <person name="Cornillot E."/>
            <person name="Dassouli A."/>
            <person name="Garg A."/>
            <person name="Pachikara N."/>
            <person name="Randazzo S."/>
            <person name="Depoix D."/>
            <person name="Carcy B."/>
            <person name="Delbecq S."/>
            <person name="Frutos R."/>
            <person name="Silva J.C."/>
            <person name="Sutton R."/>
            <person name="Krause P.J."/>
            <person name="Mamoun C.B."/>
        </authorList>
    </citation>
    <scope>NUCLEOTIDE SEQUENCE [LARGE SCALE GENOMIC DNA]</scope>
    <source>
        <strain evidence="1 2">RI</strain>
    </source>
</reference>
<evidence type="ECO:0000313" key="1">
    <source>
        <dbReference type="EMBL" id="CCF75493.1"/>
    </source>
</evidence>
<sequence>MITNNSKKKGPKRFHFDPVSVSPKSYCITNNIIQHINNERMLSQGYGRRINNQKKLNVQLNQLISNHEYPKTSIERLIRLKYINKQLNMKLHSRQLLDYYICKIENVILKDKLKMHEEIAAKFSEWEEYELAEIRKLNEEIEGHILDSINKIKPQNDMNKITDVVEGCNIEFENYMKQLIAKSLANKTGVNVAPHNNA</sequence>
<dbReference type="VEuPathDB" id="PiroplasmaDB:BmR1_04g06480"/>
<dbReference type="KEGG" id="bmic:BmR1_04g06480"/>
<gene>
    <name evidence="1" type="ORF">BmR1_04g06480</name>
</gene>
<name>I7J8N1_BABMR</name>
<keyword evidence="2" id="KW-1185">Reference proteome</keyword>
<accession>I7J8N1</accession>
<reference evidence="1 2" key="3">
    <citation type="journal article" date="2016" name="Sci. Rep.">
        <title>Genome-wide diversity and gene expression profiling of Babesia microti isolates identify polymorphic genes that mediate host-pathogen interactions.</title>
        <authorList>
            <person name="Silva J.C."/>
            <person name="Cornillot E."/>
            <person name="McCracken C."/>
            <person name="Usmani-Brown S."/>
            <person name="Dwivedi A."/>
            <person name="Ifeonu O.O."/>
            <person name="Crabtree J."/>
            <person name="Gotia H.T."/>
            <person name="Virji A.Z."/>
            <person name="Reynes C."/>
            <person name="Colinge J."/>
            <person name="Kumar V."/>
            <person name="Lawres L."/>
            <person name="Pazzi J.E."/>
            <person name="Pablo J.V."/>
            <person name="Hung C."/>
            <person name="Brancato J."/>
            <person name="Kumari P."/>
            <person name="Orvis J."/>
            <person name="Tretina K."/>
            <person name="Chibucos M."/>
            <person name="Ott S."/>
            <person name="Sadzewicz L."/>
            <person name="Sengamalay N."/>
            <person name="Shetty A.C."/>
            <person name="Su Q."/>
            <person name="Tallon L."/>
            <person name="Fraser C.M."/>
            <person name="Frutos R."/>
            <person name="Molina D.M."/>
            <person name="Krause P.J."/>
            <person name="Ben Mamoun C."/>
        </authorList>
    </citation>
    <scope>NUCLEOTIDE SEQUENCE [LARGE SCALE GENOMIC DNA]</scope>
    <source>
        <strain evidence="1 2">RI</strain>
    </source>
</reference>